<dbReference type="InterPro" id="IPR000884">
    <property type="entry name" value="TSP1_rpt"/>
</dbReference>
<gene>
    <name evidence="5" type="ORF">NTEN_LOCUS18733</name>
</gene>
<organism evidence="5 6">
    <name type="scientific">Nesidiocoris tenuis</name>
    <dbReference type="NCBI Taxonomy" id="355587"/>
    <lineage>
        <taxon>Eukaryota</taxon>
        <taxon>Metazoa</taxon>
        <taxon>Ecdysozoa</taxon>
        <taxon>Arthropoda</taxon>
        <taxon>Hexapoda</taxon>
        <taxon>Insecta</taxon>
        <taxon>Pterygota</taxon>
        <taxon>Neoptera</taxon>
        <taxon>Paraneoptera</taxon>
        <taxon>Hemiptera</taxon>
        <taxon>Heteroptera</taxon>
        <taxon>Panheteroptera</taxon>
        <taxon>Cimicomorpha</taxon>
        <taxon>Miridae</taxon>
        <taxon>Dicyphina</taxon>
        <taxon>Nesidiocoris</taxon>
    </lineage>
</organism>
<dbReference type="Pfam" id="PF19028">
    <property type="entry name" value="TSP1_spondin"/>
    <property type="match status" value="1"/>
</dbReference>
<reference evidence="5 6" key="1">
    <citation type="submission" date="2020-02" db="EMBL/GenBank/DDBJ databases">
        <authorList>
            <person name="Ferguson B K."/>
        </authorList>
    </citation>
    <scope>NUCLEOTIDE SEQUENCE [LARGE SCALE GENOMIC DNA]</scope>
</reference>
<dbReference type="AlphaFoldDB" id="A0A6H5HB03"/>
<dbReference type="InterPro" id="IPR044004">
    <property type="entry name" value="TSP1_spondin_dom"/>
</dbReference>
<evidence type="ECO:0000259" key="4">
    <source>
        <dbReference type="Pfam" id="PF19028"/>
    </source>
</evidence>
<feature type="domain" description="Spondin-like TSP1" evidence="4">
    <location>
        <begin position="127"/>
        <end position="170"/>
    </location>
</feature>
<keyword evidence="3" id="KW-0325">Glycoprotein</keyword>
<evidence type="ECO:0000256" key="1">
    <source>
        <dbReference type="ARBA" id="ARBA00022729"/>
    </source>
</evidence>
<name>A0A6H5HB03_9HEMI</name>
<dbReference type="OrthoDB" id="6090599at2759"/>
<protein>
    <recommendedName>
        <fullName evidence="4">Spondin-like TSP1 domain-containing protein</fullName>
    </recommendedName>
</protein>
<dbReference type="Gene3D" id="2.20.100.10">
    <property type="entry name" value="Thrombospondin type-1 (TSP1) repeat"/>
    <property type="match status" value="1"/>
</dbReference>
<dbReference type="PANTHER" id="PTHR11311">
    <property type="entry name" value="SPONDIN"/>
    <property type="match status" value="1"/>
</dbReference>
<evidence type="ECO:0000313" key="6">
    <source>
        <dbReference type="Proteomes" id="UP000479000"/>
    </source>
</evidence>
<keyword evidence="6" id="KW-1185">Reference proteome</keyword>
<proteinExistence type="predicted"/>
<sequence length="228" mass="25799">LREYEVSETFHHSEDEKRYEVVKSDQANSMNVLRGNDVIQQEIEEEVKEQEMLLNQHQTTALDDNLVPTLPTRVTLPSVSGSLGPGIIRKGGSEALLNSYVETYHRLQQQSHANKQKFKKLKGSRDCKVGEWGEWSACSAPCGSVGEMSRGRQIVRPARRSGAPCPPLRQVPSVSYHKLLDALNRTYGISTIRIHLHDSSCIRSMVLLNHRYPIIDIRYDHYSSISST</sequence>
<dbReference type="Proteomes" id="UP000479000">
    <property type="component" value="Unassembled WGS sequence"/>
</dbReference>
<keyword evidence="2" id="KW-1015">Disulfide bond</keyword>
<keyword evidence="1" id="KW-0732">Signal</keyword>
<dbReference type="PANTHER" id="PTHR11311:SF15">
    <property type="entry name" value="SPONDIN-2"/>
    <property type="match status" value="1"/>
</dbReference>
<dbReference type="InterPro" id="IPR051418">
    <property type="entry name" value="Spondin/Thrombospondin_T1"/>
</dbReference>
<dbReference type="EMBL" id="CADCXU010027656">
    <property type="protein sequence ID" value="CAB0014295.1"/>
    <property type="molecule type" value="Genomic_DNA"/>
</dbReference>
<feature type="non-terminal residue" evidence="5">
    <location>
        <position position="1"/>
    </location>
</feature>
<dbReference type="SUPFAM" id="SSF82895">
    <property type="entry name" value="TSP-1 type 1 repeat"/>
    <property type="match status" value="1"/>
</dbReference>
<evidence type="ECO:0000313" key="5">
    <source>
        <dbReference type="EMBL" id="CAB0014295.1"/>
    </source>
</evidence>
<dbReference type="GO" id="GO:0031012">
    <property type="term" value="C:extracellular matrix"/>
    <property type="evidence" value="ECO:0007669"/>
    <property type="project" value="TreeGrafter"/>
</dbReference>
<evidence type="ECO:0000256" key="2">
    <source>
        <dbReference type="ARBA" id="ARBA00023157"/>
    </source>
</evidence>
<evidence type="ECO:0000256" key="3">
    <source>
        <dbReference type="ARBA" id="ARBA00023180"/>
    </source>
</evidence>
<dbReference type="GO" id="GO:0007155">
    <property type="term" value="P:cell adhesion"/>
    <property type="evidence" value="ECO:0007669"/>
    <property type="project" value="TreeGrafter"/>
</dbReference>
<accession>A0A6H5HB03</accession>
<dbReference type="PROSITE" id="PS50092">
    <property type="entry name" value="TSP1"/>
    <property type="match status" value="1"/>
</dbReference>
<dbReference type="InterPro" id="IPR036383">
    <property type="entry name" value="TSP1_rpt_sf"/>
</dbReference>